<evidence type="ECO:0000313" key="2">
    <source>
        <dbReference type="Proteomes" id="UP000499080"/>
    </source>
</evidence>
<dbReference type="AlphaFoldDB" id="A0A4Y2CKW4"/>
<evidence type="ECO:0000313" key="1">
    <source>
        <dbReference type="EMBL" id="GBM04566.1"/>
    </source>
</evidence>
<dbReference type="EMBL" id="BGPR01000204">
    <property type="protein sequence ID" value="GBM04566.1"/>
    <property type="molecule type" value="Genomic_DNA"/>
</dbReference>
<accession>A0A4Y2CKW4</accession>
<dbReference type="Proteomes" id="UP000499080">
    <property type="component" value="Unassembled WGS sequence"/>
</dbReference>
<reference evidence="1 2" key="1">
    <citation type="journal article" date="2019" name="Sci. Rep.">
        <title>Orb-weaving spider Araneus ventricosus genome elucidates the spidroin gene catalogue.</title>
        <authorList>
            <person name="Kono N."/>
            <person name="Nakamura H."/>
            <person name="Ohtoshi R."/>
            <person name="Moran D.A.P."/>
            <person name="Shinohara A."/>
            <person name="Yoshida Y."/>
            <person name="Fujiwara M."/>
            <person name="Mori M."/>
            <person name="Tomita M."/>
            <person name="Arakawa K."/>
        </authorList>
    </citation>
    <scope>NUCLEOTIDE SEQUENCE [LARGE SCALE GENOMIC DNA]</scope>
</reference>
<comment type="caution">
    <text evidence="1">The sequence shown here is derived from an EMBL/GenBank/DDBJ whole genome shotgun (WGS) entry which is preliminary data.</text>
</comment>
<keyword evidence="2" id="KW-1185">Reference proteome</keyword>
<sequence>MLSDDVILSKTQELLQKFKWEICSHHVLLIQQAPNLGSKHLNRTRFYSNSDMKTVAEKWLNEQGPHFYQAGLNKLVLRSDNAYIDLVIIWKSDRQVRLLIPFCIFCLLSINNFLRYPNTFGALFS</sequence>
<dbReference type="OrthoDB" id="6431520at2759"/>
<name>A0A4Y2CKW4_ARAVE</name>
<protein>
    <submittedName>
        <fullName evidence="1">Uncharacterized protein</fullName>
    </submittedName>
</protein>
<gene>
    <name evidence="1" type="ORF">AVEN_93967_1</name>
</gene>
<proteinExistence type="predicted"/>
<organism evidence="1 2">
    <name type="scientific">Araneus ventricosus</name>
    <name type="common">Orbweaver spider</name>
    <name type="synonym">Epeira ventricosa</name>
    <dbReference type="NCBI Taxonomy" id="182803"/>
    <lineage>
        <taxon>Eukaryota</taxon>
        <taxon>Metazoa</taxon>
        <taxon>Ecdysozoa</taxon>
        <taxon>Arthropoda</taxon>
        <taxon>Chelicerata</taxon>
        <taxon>Arachnida</taxon>
        <taxon>Araneae</taxon>
        <taxon>Araneomorphae</taxon>
        <taxon>Entelegynae</taxon>
        <taxon>Araneoidea</taxon>
        <taxon>Araneidae</taxon>
        <taxon>Araneus</taxon>
    </lineage>
</organism>